<keyword evidence="2" id="KW-1185">Reference proteome</keyword>
<proteinExistence type="predicted"/>
<name>A0ABY2GW74_9HYPO</name>
<evidence type="ECO:0000313" key="2">
    <source>
        <dbReference type="Proteomes" id="UP001642720"/>
    </source>
</evidence>
<gene>
    <name evidence="1" type="ORF">CCMA1212_008494</name>
</gene>
<organism evidence="1 2">
    <name type="scientific">Trichoderma ghanense</name>
    <dbReference type="NCBI Taxonomy" id="65468"/>
    <lineage>
        <taxon>Eukaryota</taxon>
        <taxon>Fungi</taxon>
        <taxon>Dikarya</taxon>
        <taxon>Ascomycota</taxon>
        <taxon>Pezizomycotina</taxon>
        <taxon>Sordariomycetes</taxon>
        <taxon>Hypocreomycetidae</taxon>
        <taxon>Hypocreales</taxon>
        <taxon>Hypocreaceae</taxon>
        <taxon>Trichoderma</taxon>
    </lineage>
</organism>
<sequence length="72" mass="8498">MDTRRKRFPDAYFFLKCFSLIKASWKAIQNNRPATVDVRPENIKEQLGRQELSTLDISDHCLVRSRDRNDVS</sequence>
<dbReference type="EMBL" id="PPTA01000013">
    <property type="protein sequence ID" value="TFA99683.1"/>
    <property type="molecule type" value="Genomic_DNA"/>
</dbReference>
<reference evidence="1 2" key="1">
    <citation type="submission" date="2018-01" db="EMBL/GenBank/DDBJ databases">
        <title>Genome characterization of the sugarcane-associated fungus Trichoderma ghanense CCMA-1212 and their application in lignocelulose bioconversion.</title>
        <authorList>
            <person name="Steindorff A.S."/>
            <person name="Mendes T.D."/>
            <person name="Vilela E.S.D."/>
            <person name="Rodrigues D.S."/>
            <person name="Formighieri E.F."/>
            <person name="Melo I.S."/>
            <person name="Favaro L.C.L."/>
        </authorList>
    </citation>
    <scope>NUCLEOTIDE SEQUENCE [LARGE SCALE GENOMIC DNA]</scope>
    <source>
        <strain evidence="1 2">CCMA-1212</strain>
    </source>
</reference>
<protein>
    <submittedName>
        <fullName evidence="1">Uncharacterized protein</fullName>
    </submittedName>
</protein>
<evidence type="ECO:0000313" key="1">
    <source>
        <dbReference type="EMBL" id="TFA99683.1"/>
    </source>
</evidence>
<dbReference type="GeneID" id="300580076"/>
<dbReference type="Proteomes" id="UP001642720">
    <property type="component" value="Unassembled WGS sequence"/>
</dbReference>
<accession>A0ABY2GW74</accession>
<dbReference type="RefSeq" id="XP_073555885.1">
    <property type="nucleotide sequence ID" value="XM_073705626.1"/>
</dbReference>
<comment type="caution">
    <text evidence="1">The sequence shown here is derived from an EMBL/GenBank/DDBJ whole genome shotgun (WGS) entry which is preliminary data.</text>
</comment>